<accession>A0A816QKT0</accession>
<name>A0A816QKT0_BRANA</name>
<organism evidence="1">
    <name type="scientific">Brassica napus</name>
    <name type="common">Rape</name>
    <dbReference type="NCBI Taxonomy" id="3708"/>
    <lineage>
        <taxon>Eukaryota</taxon>
        <taxon>Viridiplantae</taxon>
        <taxon>Streptophyta</taxon>
        <taxon>Embryophyta</taxon>
        <taxon>Tracheophyta</taxon>
        <taxon>Spermatophyta</taxon>
        <taxon>Magnoliopsida</taxon>
        <taxon>eudicotyledons</taxon>
        <taxon>Gunneridae</taxon>
        <taxon>Pentapetalae</taxon>
        <taxon>rosids</taxon>
        <taxon>malvids</taxon>
        <taxon>Brassicales</taxon>
        <taxon>Brassicaceae</taxon>
        <taxon>Brassiceae</taxon>
        <taxon>Brassica</taxon>
    </lineage>
</organism>
<sequence length="41" mass="4706">MFKFKAVRVGVIINAHMIYSGIIVPSHGTDQFGCWMLNYFL</sequence>
<proteinExistence type="predicted"/>
<dbReference type="Proteomes" id="UP001295469">
    <property type="component" value="Chromosome C06"/>
</dbReference>
<dbReference type="EMBL" id="HG994370">
    <property type="protein sequence ID" value="CAF2060611.1"/>
    <property type="molecule type" value="Genomic_DNA"/>
</dbReference>
<dbReference type="AlphaFoldDB" id="A0A816QKT0"/>
<protein>
    <submittedName>
        <fullName evidence="1">(rape) hypothetical protein</fullName>
    </submittedName>
</protein>
<evidence type="ECO:0000313" key="1">
    <source>
        <dbReference type="EMBL" id="CAF2060611.1"/>
    </source>
</evidence>
<gene>
    <name evidence="1" type="ORF">DARMORV10_C06P30810.1</name>
</gene>
<reference evidence="1" key="1">
    <citation type="submission" date="2021-01" db="EMBL/GenBank/DDBJ databases">
        <authorList>
            <consortium name="Genoscope - CEA"/>
            <person name="William W."/>
        </authorList>
    </citation>
    <scope>NUCLEOTIDE SEQUENCE</scope>
</reference>